<organism evidence="15 16">
    <name type="scientific">Aspergillus sclerotialis</name>
    <dbReference type="NCBI Taxonomy" id="2070753"/>
    <lineage>
        <taxon>Eukaryota</taxon>
        <taxon>Fungi</taxon>
        <taxon>Dikarya</taxon>
        <taxon>Ascomycota</taxon>
        <taxon>Pezizomycotina</taxon>
        <taxon>Eurotiomycetes</taxon>
        <taxon>Eurotiomycetidae</taxon>
        <taxon>Eurotiales</taxon>
        <taxon>Aspergillaceae</taxon>
        <taxon>Aspergillus</taxon>
        <taxon>Aspergillus subgen. Polypaecilum</taxon>
    </lineage>
</organism>
<comment type="caution">
    <text evidence="15">The sequence shown here is derived from an EMBL/GenBank/DDBJ whole genome shotgun (WGS) entry which is preliminary data.</text>
</comment>
<feature type="compositionally biased region" description="Pro residues" evidence="12">
    <location>
        <begin position="417"/>
        <end position="440"/>
    </location>
</feature>
<comment type="pathway">
    <text evidence="2">Protein modification; protein ubiquitination.</text>
</comment>
<reference evidence="16" key="1">
    <citation type="submission" date="2017-02" db="EMBL/GenBank/DDBJ databases">
        <authorList>
            <person name="Tafer H."/>
            <person name="Lopandic K."/>
        </authorList>
    </citation>
    <scope>NUCLEOTIDE SEQUENCE [LARGE SCALE GENOMIC DNA]</scope>
    <source>
        <strain evidence="16">CBS 366.77</strain>
    </source>
</reference>
<dbReference type="GO" id="GO:0016020">
    <property type="term" value="C:membrane"/>
    <property type="evidence" value="ECO:0007669"/>
    <property type="project" value="UniProtKB-SubCell"/>
</dbReference>
<keyword evidence="5" id="KW-0479">Metal-binding</keyword>
<evidence type="ECO:0000256" key="13">
    <source>
        <dbReference type="SAM" id="Phobius"/>
    </source>
</evidence>
<keyword evidence="7" id="KW-0833">Ubl conjugation pathway</keyword>
<feature type="transmembrane region" description="Helical" evidence="13">
    <location>
        <begin position="217"/>
        <end position="242"/>
    </location>
</feature>
<dbReference type="Pfam" id="PF13639">
    <property type="entry name" value="zf-RING_2"/>
    <property type="match status" value="1"/>
</dbReference>
<accession>A0A3A3A753</accession>
<feature type="compositionally biased region" description="Polar residues" evidence="12">
    <location>
        <begin position="340"/>
        <end position="349"/>
    </location>
</feature>
<evidence type="ECO:0000313" key="15">
    <source>
        <dbReference type="EMBL" id="RJE25805.1"/>
    </source>
</evidence>
<feature type="compositionally biased region" description="Polar residues" evidence="12">
    <location>
        <begin position="384"/>
        <end position="399"/>
    </location>
</feature>
<evidence type="ECO:0000256" key="2">
    <source>
        <dbReference type="ARBA" id="ARBA00004906"/>
    </source>
</evidence>
<protein>
    <submittedName>
        <fullName evidence="15">RING finger domain protein</fullName>
    </submittedName>
</protein>
<keyword evidence="3" id="KW-0808">Transferase</keyword>
<keyword evidence="4 13" id="KW-0812">Transmembrane</keyword>
<sequence>MASLSTGAQSLTVAATLFPGSERAINTNRPVNESDAFHLVLGGTIQTLSTNNSPEQGPITGLLFVPDLYPNDPCNKIISPFVPQNVTRLRAISPFHYQGIGLAPWISTECTQAFLNSSRKAKLEALIFFQPSSTDTSKPPSPSDSIWSLGDDEAWKNQNQYPVYAIAGPAGATLMYRLSLYSGNSSDSSVRGSTTQNGYIRLLANIDLGNNAEGPSVWGFILAILGSILVLSIVMVICYQFVQRRRRFNPQPRIEAGQADLEHLGLNRIKVPREVLEQMPLYSYPDLSMLPNCPSNDDHAITIQPSNDNIISMTLSSEGSNHGVLRTSEEAYLPNASPPEDQNSQSSPTEHPHDPPAPTLSASSQSPAPNLPIQPMSEKARTPEVSSPSTSTLPGQSPSKFPEPATIAAASSSNDLPSPPPSLPPSLPLPPGPTAVPSFPPNAHRLSHSQTTCAICLDDFIPHSSTVRELPCGHIFHSCCIDKFLTQNSCLCPLCKKSVLPPGRYRTPVSNFMVQIDSMVRRGRG</sequence>
<dbReference type="OrthoDB" id="21204at2759"/>
<evidence type="ECO:0000256" key="3">
    <source>
        <dbReference type="ARBA" id="ARBA00022679"/>
    </source>
</evidence>
<evidence type="ECO:0000256" key="9">
    <source>
        <dbReference type="ARBA" id="ARBA00022989"/>
    </source>
</evidence>
<feature type="domain" description="RING-type" evidence="14">
    <location>
        <begin position="453"/>
        <end position="496"/>
    </location>
</feature>
<evidence type="ECO:0000256" key="4">
    <source>
        <dbReference type="ARBA" id="ARBA00022692"/>
    </source>
</evidence>
<keyword evidence="10 13" id="KW-0472">Membrane</keyword>
<dbReference type="GO" id="GO:0016740">
    <property type="term" value="F:transferase activity"/>
    <property type="evidence" value="ECO:0007669"/>
    <property type="project" value="UniProtKB-KW"/>
</dbReference>
<evidence type="ECO:0000256" key="11">
    <source>
        <dbReference type="PROSITE-ProRule" id="PRU00175"/>
    </source>
</evidence>
<keyword evidence="6 11" id="KW-0863">Zinc-finger</keyword>
<keyword evidence="16" id="KW-1185">Reference proteome</keyword>
<evidence type="ECO:0000313" key="16">
    <source>
        <dbReference type="Proteomes" id="UP000266188"/>
    </source>
</evidence>
<dbReference type="InterPro" id="IPR001841">
    <property type="entry name" value="Znf_RING"/>
</dbReference>
<evidence type="ECO:0000259" key="14">
    <source>
        <dbReference type="PROSITE" id="PS50089"/>
    </source>
</evidence>
<dbReference type="SMART" id="SM00184">
    <property type="entry name" value="RING"/>
    <property type="match status" value="1"/>
</dbReference>
<evidence type="ECO:0000256" key="8">
    <source>
        <dbReference type="ARBA" id="ARBA00022833"/>
    </source>
</evidence>
<dbReference type="PROSITE" id="PS50089">
    <property type="entry name" value="ZF_RING_2"/>
    <property type="match status" value="1"/>
</dbReference>
<dbReference type="CDD" id="cd16473">
    <property type="entry name" value="RING-H2_RNF103"/>
    <property type="match status" value="1"/>
</dbReference>
<dbReference type="EMBL" id="MVGC01000037">
    <property type="protein sequence ID" value="RJE25805.1"/>
    <property type="molecule type" value="Genomic_DNA"/>
</dbReference>
<dbReference type="PANTHER" id="PTHR45768">
    <property type="entry name" value="E3 UBIQUITIN-PROTEIN LIGASE RNF13-LIKE"/>
    <property type="match status" value="1"/>
</dbReference>
<feature type="region of interest" description="Disordered" evidence="12">
    <location>
        <begin position="333"/>
        <end position="444"/>
    </location>
</feature>
<keyword evidence="9 13" id="KW-1133">Transmembrane helix</keyword>
<evidence type="ECO:0000256" key="5">
    <source>
        <dbReference type="ARBA" id="ARBA00022723"/>
    </source>
</evidence>
<dbReference type="PANTHER" id="PTHR45768:SF18">
    <property type="entry name" value="RING-H2 FINGER PROTEIN ATL47-RELATED"/>
    <property type="match status" value="1"/>
</dbReference>
<evidence type="ECO:0000256" key="7">
    <source>
        <dbReference type="ARBA" id="ARBA00022786"/>
    </source>
</evidence>
<evidence type="ECO:0000256" key="10">
    <source>
        <dbReference type="ARBA" id="ARBA00023136"/>
    </source>
</evidence>
<dbReference type="GO" id="GO:0008270">
    <property type="term" value="F:zinc ion binding"/>
    <property type="evidence" value="ECO:0007669"/>
    <property type="project" value="UniProtKB-KW"/>
</dbReference>
<keyword evidence="8" id="KW-0862">Zinc</keyword>
<dbReference type="InterPro" id="IPR013083">
    <property type="entry name" value="Znf_RING/FYVE/PHD"/>
</dbReference>
<comment type="subcellular location">
    <subcellularLocation>
        <location evidence="1">Membrane</location>
        <topology evidence="1">Single-pass membrane protein</topology>
    </subcellularLocation>
</comment>
<dbReference type="Gene3D" id="3.30.40.10">
    <property type="entry name" value="Zinc/RING finger domain, C3HC4 (zinc finger)"/>
    <property type="match status" value="1"/>
</dbReference>
<proteinExistence type="predicted"/>
<dbReference type="SUPFAM" id="SSF57850">
    <property type="entry name" value="RING/U-box"/>
    <property type="match status" value="1"/>
</dbReference>
<name>A0A3A3A753_9EURO</name>
<evidence type="ECO:0000256" key="6">
    <source>
        <dbReference type="ARBA" id="ARBA00022771"/>
    </source>
</evidence>
<dbReference type="STRING" id="2070753.A0A3A3A753"/>
<dbReference type="Proteomes" id="UP000266188">
    <property type="component" value="Unassembled WGS sequence"/>
</dbReference>
<evidence type="ECO:0000256" key="12">
    <source>
        <dbReference type="SAM" id="MobiDB-lite"/>
    </source>
</evidence>
<gene>
    <name evidence="15" type="ORF">PHISCL_01851</name>
</gene>
<dbReference type="AlphaFoldDB" id="A0A3A3A753"/>
<evidence type="ECO:0000256" key="1">
    <source>
        <dbReference type="ARBA" id="ARBA00004167"/>
    </source>
</evidence>